<protein>
    <recommendedName>
        <fullName evidence="1">Endonuclease GajA/Old nuclease/RecF-like AAA domain-containing protein</fullName>
    </recommendedName>
</protein>
<feature type="domain" description="Endonuclease GajA/Old nuclease/RecF-like AAA" evidence="1">
    <location>
        <begin position="62"/>
        <end position="201"/>
    </location>
</feature>
<evidence type="ECO:0000259" key="1">
    <source>
        <dbReference type="Pfam" id="PF13175"/>
    </source>
</evidence>
<sequence length="201" mass="22047">MWPQSLKEFLEKERRLHSHFAVNAYLLDPSQLSKPVDGIAKPQNLPVDTLKLDSEPFKGLFKIDIIHAQRGFSDPKASDSPGSGNTVGSLTKQLISYFDKHLNPSDQPNEDDIEALIAIDNATTEFDKKLKSSFTSAISELEGLGYPGFSDPQITLTSKVNPIDGLNHDSAVQFNVTNSDATSGQLPLSLPEKYNGLGYQN</sequence>
<dbReference type="InterPro" id="IPR041685">
    <property type="entry name" value="AAA_GajA/Old/RecF-like"/>
</dbReference>
<name>A0A0F8X917_9ZZZZ</name>
<feature type="non-terminal residue" evidence="2">
    <location>
        <position position="201"/>
    </location>
</feature>
<proteinExistence type="predicted"/>
<dbReference type="AlphaFoldDB" id="A0A0F8X917"/>
<evidence type="ECO:0000313" key="2">
    <source>
        <dbReference type="EMBL" id="KKK65298.1"/>
    </source>
</evidence>
<gene>
    <name evidence="2" type="ORF">LCGC14_2975540</name>
</gene>
<accession>A0A0F8X917</accession>
<dbReference type="EMBL" id="LAZR01060623">
    <property type="protein sequence ID" value="KKK65298.1"/>
    <property type="molecule type" value="Genomic_DNA"/>
</dbReference>
<dbReference type="Pfam" id="PF13175">
    <property type="entry name" value="AAA_15"/>
    <property type="match status" value="1"/>
</dbReference>
<reference evidence="2" key="1">
    <citation type="journal article" date="2015" name="Nature">
        <title>Complex archaea that bridge the gap between prokaryotes and eukaryotes.</title>
        <authorList>
            <person name="Spang A."/>
            <person name="Saw J.H."/>
            <person name="Jorgensen S.L."/>
            <person name="Zaremba-Niedzwiedzka K."/>
            <person name="Martijn J."/>
            <person name="Lind A.E."/>
            <person name="van Eijk R."/>
            <person name="Schleper C."/>
            <person name="Guy L."/>
            <person name="Ettema T.J."/>
        </authorList>
    </citation>
    <scope>NUCLEOTIDE SEQUENCE</scope>
</reference>
<comment type="caution">
    <text evidence="2">The sequence shown here is derived from an EMBL/GenBank/DDBJ whole genome shotgun (WGS) entry which is preliminary data.</text>
</comment>
<organism evidence="2">
    <name type="scientific">marine sediment metagenome</name>
    <dbReference type="NCBI Taxonomy" id="412755"/>
    <lineage>
        <taxon>unclassified sequences</taxon>
        <taxon>metagenomes</taxon>
        <taxon>ecological metagenomes</taxon>
    </lineage>
</organism>